<evidence type="ECO:0000313" key="2">
    <source>
        <dbReference type="Proteomes" id="UP000006546"/>
    </source>
</evidence>
<reference evidence="2" key="1">
    <citation type="submission" date="2011-04" db="EMBL/GenBank/DDBJ databases">
        <title>The complete genome of Treponema brennaborense DSM 12168.</title>
        <authorList>
            <person name="Lucas S."/>
            <person name="Han J."/>
            <person name="Lapidus A."/>
            <person name="Bruce D."/>
            <person name="Goodwin L."/>
            <person name="Pitluck S."/>
            <person name="Peters L."/>
            <person name="Kyrpides N."/>
            <person name="Mavromatis K."/>
            <person name="Ivanova N."/>
            <person name="Mikhailova N."/>
            <person name="Pagani I."/>
            <person name="Teshima H."/>
            <person name="Detter J.C."/>
            <person name="Tapia R."/>
            <person name="Han C."/>
            <person name="Land M."/>
            <person name="Hauser L."/>
            <person name="Markowitz V."/>
            <person name="Cheng J.-F."/>
            <person name="Hugenholtz P."/>
            <person name="Woyke T."/>
            <person name="Wu D."/>
            <person name="Gronow S."/>
            <person name="Wellnitz S."/>
            <person name="Brambilla E."/>
            <person name="Klenk H.-P."/>
            <person name="Eisen J.A."/>
        </authorList>
    </citation>
    <scope>NUCLEOTIDE SEQUENCE [LARGE SCALE GENOMIC DNA]</scope>
    <source>
        <strain evidence="2">DSM 12168 / CIP 105900 / DD5/3</strain>
    </source>
</reference>
<dbReference type="AlphaFoldDB" id="F4LPA4"/>
<dbReference type="HOGENOM" id="CLU_063353_0_0_12"/>
<gene>
    <name evidence="1" type="ordered locus">Trebr_1543</name>
</gene>
<keyword evidence="1" id="KW-0489">Methyltransferase</keyword>
<dbReference type="GO" id="GO:0008168">
    <property type="term" value="F:methyltransferase activity"/>
    <property type="evidence" value="ECO:0007669"/>
    <property type="project" value="UniProtKB-KW"/>
</dbReference>
<dbReference type="EMBL" id="CP002696">
    <property type="protein sequence ID" value="AEE16966.1"/>
    <property type="molecule type" value="Genomic_DNA"/>
</dbReference>
<keyword evidence="1" id="KW-0808">Transferase</keyword>
<name>F4LPA4_TREBD</name>
<keyword evidence="2" id="KW-1185">Reference proteome</keyword>
<dbReference type="SUPFAM" id="SSF53335">
    <property type="entry name" value="S-adenosyl-L-methionine-dependent methyltransferases"/>
    <property type="match status" value="1"/>
</dbReference>
<dbReference type="KEGG" id="tbe:Trebr_1543"/>
<proteinExistence type="predicted"/>
<dbReference type="RefSeq" id="WP_013758671.1">
    <property type="nucleotide sequence ID" value="NC_015500.1"/>
</dbReference>
<dbReference type="eggNOG" id="COG2227">
    <property type="taxonomic scope" value="Bacteria"/>
</dbReference>
<protein>
    <submittedName>
        <fullName evidence="1">Methyltransferase type 12</fullName>
    </submittedName>
</protein>
<sequence>MQFRTCVFCESVSVRRFDLKTKRTLRGFSYCADCGGIAVLPEYFLPLQEQRERYLKHRNSLADSGYKRFLCSFLEVVFAFNGGVCVHAASILDYGSGPEPALVQLLCESAAGGAGVRPAALPFLEQTRVVTGWDPFFAPDLPETDRAVAAAVSSSAMPEAADGFDLVTCLEVVEHFEQPQRGFAGIASRCKPGGYAAIGTLPIPADFPIPDGFSSWWYKDDRTHVSFYTEKAIAACGARAGLLYEGMASPRVFMFKKPPA</sequence>
<dbReference type="Pfam" id="PF13489">
    <property type="entry name" value="Methyltransf_23"/>
    <property type="match status" value="1"/>
</dbReference>
<dbReference type="Proteomes" id="UP000006546">
    <property type="component" value="Chromosome"/>
</dbReference>
<organism evidence="1 2">
    <name type="scientific">Treponema brennaborense (strain DSM 12168 / CIP 105900 / DD5/3)</name>
    <dbReference type="NCBI Taxonomy" id="906968"/>
    <lineage>
        <taxon>Bacteria</taxon>
        <taxon>Pseudomonadati</taxon>
        <taxon>Spirochaetota</taxon>
        <taxon>Spirochaetia</taxon>
        <taxon>Spirochaetales</taxon>
        <taxon>Treponemataceae</taxon>
        <taxon>Treponema</taxon>
    </lineage>
</organism>
<dbReference type="GO" id="GO:0032259">
    <property type="term" value="P:methylation"/>
    <property type="evidence" value="ECO:0007669"/>
    <property type="project" value="UniProtKB-KW"/>
</dbReference>
<dbReference type="InterPro" id="IPR029063">
    <property type="entry name" value="SAM-dependent_MTases_sf"/>
</dbReference>
<evidence type="ECO:0000313" key="1">
    <source>
        <dbReference type="EMBL" id="AEE16966.1"/>
    </source>
</evidence>
<accession>F4LPA4</accession>
<dbReference type="OrthoDB" id="9816564at2"/>
<dbReference type="STRING" id="906968.Trebr_1543"/>
<dbReference type="Gene3D" id="3.40.50.150">
    <property type="entry name" value="Vaccinia Virus protein VP39"/>
    <property type="match status" value="1"/>
</dbReference>